<dbReference type="Proteomes" id="UP000245119">
    <property type="component" value="Linkage Group LG4"/>
</dbReference>
<dbReference type="EMBL" id="PZQS01000004">
    <property type="protein sequence ID" value="PVD32938.1"/>
    <property type="molecule type" value="Genomic_DNA"/>
</dbReference>
<dbReference type="AlphaFoldDB" id="A0A2T7PHP0"/>
<organism evidence="1 2">
    <name type="scientific">Pomacea canaliculata</name>
    <name type="common">Golden apple snail</name>
    <dbReference type="NCBI Taxonomy" id="400727"/>
    <lineage>
        <taxon>Eukaryota</taxon>
        <taxon>Metazoa</taxon>
        <taxon>Spiralia</taxon>
        <taxon>Lophotrochozoa</taxon>
        <taxon>Mollusca</taxon>
        <taxon>Gastropoda</taxon>
        <taxon>Caenogastropoda</taxon>
        <taxon>Architaenioglossa</taxon>
        <taxon>Ampullarioidea</taxon>
        <taxon>Ampullariidae</taxon>
        <taxon>Pomacea</taxon>
    </lineage>
</organism>
<sequence>MSRACPPLVSALSGILLTPDVRCPRWQSRVRTKTQQCGDSHQQEAIASCPVHFRDMPRVDTIIISHPEVQSPITSCRPLRNIVCSVVKKRLRRIEEQSGLKGTVVRVGDYSSVE</sequence>
<name>A0A2T7PHP0_POMCA</name>
<evidence type="ECO:0000313" key="1">
    <source>
        <dbReference type="EMBL" id="PVD32938.1"/>
    </source>
</evidence>
<comment type="caution">
    <text evidence="1">The sequence shown here is derived from an EMBL/GenBank/DDBJ whole genome shotgun (WGS) entry which is preliminary data.</text>
</comment>
<proteinExistence type="predicted"/>
<gene>
    <name evidence="1" type="ORF">C0Q70_08385</name>
</gene>
<accession>A0A2T7PHP0</accession>
<protein>
    <submittedName>
        <fullName evidence="1">Uncharacterized protein</fullName>
    </submittedName>
</protein>
<keyword evidence="2" id="KW-1185">Reference proteome</keyword>
<evidence type="ECO:0000313" key="2">
    <source>
        <dbReference type="Proteomes" id="UP000245119"/>
    </source>
</evidence>
<reference evidence="1 2" key="1">
    <citation type="submission" date="2018-04" db="EMBL/GenBank/DDBJ databases">
        <title>The genome of golden apple snail Pomacea canaliculata provides insight into stress tolerance and invasive adaptation.</title>
        <authorList>
            <person name="Liu C."/>
            <person name="Liu B."/>
            <person name="Ren Y."/>
            <person name="Zhang Y."/>
            <person name="Wang H."/>
            <person name="Li S."/>
            <person name="Jiang F."/>
            <person name="Yin L."/>
            <person name="Zhang G."/>
            <person name="Qian W."/>
            <person name="Fan W."/>
        </authorList>
    </citation>
    <scope>NUCLEOTIDE SEQUENCE [LARGE SCALE GENOMIC DNA]</scope>
    <source>
        <strain evidence="1">SZHN2017</strain>
        <tissue evidence="1">Muscle</tissue>
    </source>
</reference>